<dbReference type="Pfam" id="PF24289">
    <property type="entry name" value="DUF7477"/>
    <property type="match status" value="1"/>
</dbReference>
<evidence type="ECO:0000259" key="9">
    <source>
        <dbReference type="PROSITE" id="PS50011"/>
    </source>
</evidence>
<dbReference type="GO" id="GO:0005524">
    <property type="term" value="F:ATP binding"/>
    <property type="evidence" value="ECO:0007669"/>
    <property type="project" value="UniProtKB-UniRule"/>
</dbReference>
<sequence>MPELRSGARRSKRLGDLQPGPLTVDQGENWVQPPSQNRTRRRVGGGRGRGGNATAVGKGPSPAVPTRRTAAGRGRRTRVIDLDPEPCDVLPVPEPVASGALEPIYNQVEVVANNNIVMEGGSGEKVVAAEEETSTTPVPERVQVGGSPVYKIERKLGKGGFGQVYVGRRISGGSDQTGPDAIEVALKFEHRNSKGCNYGPPFEWQVYTTLNGCYGIPRVHYKGRQGDFYILVMDILGPSLWDVWNSHGQSMPPNMVACIAVEAISILEKLHLKGFVHGDVKPENFLLGQPGTADDKKLYLIDLGLASRWKDATSGLHVDYDQRPDIFRGTIRYASVHAHLGRTGSRRDDFESLAYTLIFLIKGRLPWQGYQGDNKSFLVCKKKMGTTPELMCSFCPAPFKQFLEAVTNMRFDEEPNYHKLISLFDSLIEPCTRLRPIRIDGALKVGQKRGRMLINLEEDEQPKKKVRLGSPATQWISVYNARRPMKQRYHYNVSDTRLRQHVDKGIEDGLYISCVASSANLWALIMDAGTGFSSQVYELSAAFLHKDWIMEQWEKNYYISSIAGAVNGSSLVVMSKGTPYTQQSYKVSESFPFKWINKKWKEGFHVTSMTTAGIRWGVVMSRNAGYSDQVVELDFLYPSEGIHRRWESGYRITSMAATTDQAAFILSIPKRKLLDETQETLRTSAFPSTHVKEKWSKNLYIASICYGRTVC</sequence>
<reference evidence="10 11" key="1">
    <citation type="submission" date="2024-03" db="EMBL/GenBank/DDBJ databases">
        <authorList>
            <person name="Martinez-Hernandez J."/>
        </authorList>
    </citation>
    <scope>NUCLEOTIDE SEQUENCE [LARGE SCALE GENOMIC DNA]</scope>
</reference>
<organism evidence="10 11">
    <name type="scientific">Lupinus luteus</name>
    <name type="common">European yellow lupine</name>
    <dbReference type="NCBI Taxonomy" id="3873"/>
    <lineage>
        <taxon>Eukaryota</taxon>
        <taxon>Viridiplantae</taxon>
        <taxon>Streptophyta</taxon>
        <taxon>Embryophyta</taxon>
        <taxon>Tracheophyta</taxon>
        <taxon>Spermatophyta</taxon>
        <taxon>Magnoliopsida</taxon>
        <taxon>eudicotyledons</taxon>
        <taxon>Gunneridae</taxon>
        <taxon>Pentapetalae</taxon>
        <taxon>rosids</taxon>
        <taxon>fabids</taxon>
        <taxon>Fabales</taxon>
        <taxon>Fabaceae</taxon>
        <taxon>Papilionoideae</taxon>
        <taxon>50 kb inversion clade</taxon>
        <taxon>genistoids sensu lato</taxon>
        <taxon>core genistoids</taxon>
        <taxon>Genisteae</taxon>
        <taxon>Lupinus</taxon>
    </lineage>
</organism>
<dbReference type="InterPro" id="IPR050235">
    <property type="entry name" value="CK1_Ser-Thr_kinase"/>
</dbReference>
<dbReference type="EMBL" id="CAXHTB010000017">
    <property type="protein sequence ID" value="CAL0323492.1"/>
    <property type="molecule type" value="Genomic_DNA"/>
</dbReference>
<keyword evidence="6 7" id="KW-0067">ATP-binding</keyword>
<dbReference type="InterPro" id="IPR011009">
    <property type="entry name" value="Kinase-like_dom_sf"/>
</dbReference>
<comment type="caution">
    <text evidence="10">The sequence shown here is derived from an EMBL/GenBank/DDBJ whole genome shotgun (WGS) entry which is preliminary data.</text>
</comment>
<keyword evidence="5" id="KW-0418">Kinase</keyword>
<comment type="similarity">
    <text evidence="1">Belongs to the protein kinase superfamily. CK1 Ser/Thr protein kinase family. Casein kinase I subfamily.</text>
</comment>
<evidence type="ECO:0000256" key="7">
    <source>
        <dbReference type="PROSITE-ProRule" id="PRU10141"/>
    </source>
</evidence>
<evidence type="ECO:0000313" key="11">
    <source>
        <dbReference type="Proteomes" id="UP001497480"/>
    </source>
</evidence>
<dbReference type="InterPro" id="IPR017441">
    <property type="entry name" value="Protein_kinase_ATP_BS"/>
</dbReference>
<dbReference type="AlphaFoldDB" id="A0AAV1XQH9"/>
<dbReference type="PROSITE" id="PS00107">
    <property type="entry name" value="PROTEIN_KINASE_ATP"/>
    <property type="match status" value="1"/>
</dbReference>
<feature type="region of interest" description="Disordered" evidence="8">
    <location>
        <begin position="1"/>
        <end position="73"/>
    </location>
</feature>
<gene>
    <name evidence="10" type="ORF">LLUT_LOCUS24552</name>
</gene>
<dbReference type="Proteomes" id="UP001497480">
    <property type="component" value="Unassembled WGS sequence"/>
</dbReference>
<evidence type="ECO:0000256" key="6">
    <source>
        <dbReference type="ARBA" id="ARBA00022840"/>
    </source>
</evidence>
<protein>
    <recommendedName>
        <fullName evidence="2">non-specific serine/threonine protein kinase</fullName>
        <ecNumber evidence="2">2.7.11.1</ecNumber>
    </recommendedName>
</protein>
<evidence type="ECO:0000256" key="4">
    <source>
        <dbReference type="ARBA" id="ARBA00022741"/>
    </source>
</evidence>
<name>A0AAV1XQH9_LUPLU</name>
<evidence type="ECO:0000256" key="2">
    <source>
        <dbReference type="ARBA" id="ARBA00012513"/>
    </source>
</evidence>
<dbReference type="Pfam" id="PF00069">
    <property type="entry name" value="Pkinase"/>
    <property type="match status" value="1"/>
</dbReference>
<dbReference type="SMART" id="SM00220">
    <property type="entry name" value="S_TKc"/>
    <property type="match status" value="1"/>
</dbReference>
<evidence type="ECO:0000313" key="10">
    <source>
        <dbReference type="EMBL" id="CAL0323492.1"/>
    </source>
</evidence>
<keyword evidence="4 7" id="KW-0547">Nucleotide-binding</keyword>
<dbReference type="GO" id="GO:0004674">
    <property type="term" value="F:protein serine/threonine kinase activity"/>
    <property type="evidence" value="ECO:0007669"/>
    <property type="project" value="UniProtKB-EC"/>
</dbReference>
<dbReference type="PROSITE" id="PS50011">
    <property type="entry name" value="PROTEIN_KINASE_DOM"/>
    <property type="match status" value="1"/>
</dbReference>
<dbReference type="InterPro" id="IPR055900">
    <property type="entry name" value="DUF7477"/>
</dbReference>
<dbReference type="EC" id="2.7.11.1" evidence="2"/>
<keyword evidence="3" id="KW-0808">Transferase</keyword>
<proteinExistence type="inferred from homology"/>
<dbReference type="PROSITE" id="PS00108">
    <property type="entry name" value="PROTEIN_KINASE_ST"/>
    <property type="match status" value="1"/>
</dbReference>
<dbReference type="CDD" id="cd14016">
    <property type="entry name" value="STKc_CK1"/>
    <property type="match status" value="1"/>
</dbReference>
<keyword evidence="11" id="KW-1185">Reference proteome</keyword>
<feature type="domain" description="Protein kinase" evidence="9">
    <location>
        <begin position="150"/>
        <end position="428"/>
    </location>
</feature>
<dbReference type="FunFam" id="1.10.510.10:FF:000236">
    <property type="entry name" value="Casein kinase 1-like protein"/>
    <property type="match status" value="1"/>
</dbReference>
<evidence type="ECO:0000256" key="3">
    <source>
        <dbReference type="ARBA" id="ARBA00022679"/>
    </source>
</evidence>
<dbReference type="SUPFAM" id="SSF56112">
    <property type="entry name" value="Protein kinase-like (PK-like)"/>
    <property type="match status" value="1"/>
</dbReference>
<evidence type="ECO:0000256" key="1">
    <source>
        <dbReference type="ARBA" id="ARBA00005926"/>
    </source>
</evidence>
<dbReference type="InterPro" id="IPR000719">
    <property type="entry name" value="Prot_kinase_dom"/>
</dbReference>
<accession>A0AAV1XQH9</accession>
<feature type="binding site" evidence="7">
    <location>
        <position position="187"/>
    </location>
    <ligand>
        <name>ATP</name>
        <dbReference type="ChEBI" id="CHEBI:30616"/>
    </ligand>
</feature>
<evidence type="ECO:0000256" key="8">
    <source>
        <dbReference type="SAM" id="MobiDB-lite"/>
    </source>
</evidence>
<dbReference type="InterPro" id="IPR008271">
    <property type="entry name" value="Ser/Thr_kinase_AS"/>
</dbReference>
<dbReference type="Gene3D" id="1.10.510.10">
    <property type="entry name" value="Transferase(Phosphotransferase) domain 1"/>
    <property type="match status" value="1"/>
</dbReference>
<dbReference type="PANTHER" id="PTHR11909">
    <property type="entry name" value="CASEIN KINASE-RELATED"/>
    <property type="match status" value="1"/>
</dbReference>
<evidence type="ECO:0000256" key="5">
    <source>
        <dbReference type="ARBA" id="ARBA00022777"/>
    </source>
</evidence>